<feature type="region of interest" description="Disordered" evidence="9">
    <location>
        <begin position="1"/>
        <end position="181"/>
    </location>
</feature>
<evidence type="ECO:0000313" key="13">
    <source>
        <dbReference type="Proteomes" id="UP000275385"/>
    </source>
</evidence>
<dbReference type="PANTHER" id="PTHR13948">
    <property type="entry name" value="RNA-BINDING PROTEIN"/>
    <property type="match status" value="1"/>
</dbReference>
<dbReference type="SMART" id="SM00547">
    <property type="entry name" value="ZnF_RBZ"/>
    <property type="match status" value="1"/>
</dbReference>
<evidence type="ECO:0000256" key="7">
    <source>
        <dbReference type="ARBA" id="ARBA00023242"/>
    </source>
</evidence>
<dbReference type="Gene3D" id="4.10.1060.10">
    <property type="entry name" value="Zinc finger, RanBP2-type"/>
    <property type="match status" value="1"/>
</dbReference>
<dbReference type="GO" id="GO:0000398">
    <property type="term" value="P:mRNA splicing, via spliceosome"/>
    <property type="evidence" value="ECO:0007669"/>
    <property type="project" value="TreeGrafter"/>
</dbReference>
<keyword evidence="7" id="KW-0539">Nucleus</keyword>
<feature type="compositionally biased region" description="Basic and acidic residues" evidence="9">
    <location>
        <begin position="71"/>
        <end position="86"/>
    </location>
</feature>
<evidence type="ECO:0000259" key="10">
    <source>
        <dbReference type="PROSITE" id="PS50174"/>
    </source>
</evidence>
<dbReference type="SUPFAM" id="SSF90209">
    <property type="entry name" value="Ran binding protein zinc finger-like"/>
    <property type="match status" value="1"/>
</dbReference>
<evidence type="ECO:0000313" key="12">
    <source>
        <dbReference type="EMBL" id="RKU43246.1"/>
    </source>
</evidence>
<keyword evidence="4 8" id="KW-0863">Zinc-finger</keyword>
<dbReference type="SMART" id="SM00443">
    <property type="entry name" value="G_patch"/>
    <property type="match status" value="1"/>
</dbReference>
<feature type="region of interest" description="Disordered" evidence="9">
    <location>
        <begin position="366"/>
        <end position="388"/>
    </location>
</feature>
<feature type="compositionally biased region" description="Basic and acidic residues" evidence="9">
    <location>
        <begin position="861"/>
        <end position="875"/>
    </location>
</feature>
<evidence type="ECO:0000256" key="4">
    <source>
        <dbReference type="ARBA" id="ARBA00022771"/>
    </source>
</evidence>
<feature type="region of interest" description="Disordered" evidence="9">
    <location>
        <begin position="507"/>
        <end position="530"/>
    </location>
</feature>
<feature type="compositionally biased region" description="Basic and acidic residues" evidence="9">
    <location>
        <begin position="99"/>
        <end position="136"/>
    </location>
</feature>
<dbReference type="GO" id="GO:0008270">
    <property type="term" value="F:zinc ion binding"/>
    <property type="evidence" value="ECO:0007669"/>
    <property type="project" value="UniProtKB-KW"/>
</dbReference>
<feature type="compositionally biased region" description="Basic and acidic residues" evidence="9">
    <location>
        <begin position="45"/>
        <end position="63"/>
    </location>
</feature>
<dbReference type="Gene3D" id="3.30.70.330">
    <property type="match status" value="1"/>
</dbReference>
<feature type="region of interest" description="Disordered" evidence="9">
    <location>
        <begin position="572"/>
        <end position="591"/>
    </location>
</feature>
<feature type="compositionally biased region" description="Basic and acidic residues" evidence="9">
    <location>
        <begin position="1"/>
        <end position="13"/>
    </location>
</feature>
<dbReference type="PROSITE" id="PS50174">
    <property type="entry name" value="G_PATCH"/>
    <property type="match status" value="1"/>
</dbReference>
<dbReference type="PROSITE" id="PS50199">
    <property type="entry name" value="ZF_RANBP2_2"/>
    <property type="match status" value="1"/>
</dbReference>
<evidence type="ECO:0000259" key="11">
    <source>
        <dbReference type="PROSITE" id="PS50199"/>
    </source>
</evidence>
<comment type="subcellular location">
    <subcellularLocation>
        <location evidence="1">Nucleus</location>
    </subcellularLocation>
</comment>
<dbReference type="PANTHER" id="PTHR13948:SF3">
    <property type="entry name" value="FI21118P1"/>
    <property type="match status" value="1"/>
</dbReference>
<feature type="region of interest" description="Disordered" evidence="9">
    <location>
        <begin position="756"/>
        <end position="800"/>
    </location>
</feature>
<dbReference type="EMBL" id="QVQW01000045">
    <property type="protein sequence ID" value="RKU43246.1"/>
    <property type="molecule type" value="Genomic_DNA"/>
</dbReference>
<dbReference type="STRING" id="177199.A0A420Y5T3"/>
<protein>
    <recommendedName>
        <fullName evidence="14">RNA-binding protein</fullName>
    </recommendedName>
</protein>
<feature type="domain" description="RanBP2-type" evidence="11">
    <location>
        <begin position="281"/>
        <end position="310"/>
    </location>
</feature>
<comment type="caution">
    <text evidence="12">The sequence shown here is derived from an EMBL/GenBank/DDBJ whole genome shotgun (WGS) entry which is preliminary data.</text>
</comment>
<dbReference type="InterPro" id="IPR001876">
    <property type="entry name" value="Znf_RanBP2"/>
</dbReference>
<dbReference type="PROSITE" id="PS01358">
    <property type="entry name" value="ZF_RANBP2_1"/>
    <property type="match status" value="1"/>
</dbReference>
<keyword evidence="6" id="KW-0694">RNA-binding</keyword>
<evidence type="ECO:0000256" key="5">
    <source>
        <dbReference type="ARBA" id="ARBA00022833"/>
    </source>
</evidence>
<keyword evidence="5" id="KW-0862">Zinc</keyword>
<dbReference type="Proteomes" id="UP000275385">
    <property type="component" value="Unassembled WGS sequence"/>
</dbReference>
<accession>A0A420Y5T3</accession>
<evidence type="ECO:0000256" key="9">
    <source>
        <dbReference type="SAM" id="MobiDB-lite"/>
    </source>
</evidence>
<dbReference type="InterPro" id="IPR012677">
    <property type="entry name" value="Nucleotide-bd_a/b_plait_sf"/>
</dbReference>
<dbReference type="InterPro" id="IPR000467">
    <property type="entry name" value="G_patch_dom"/>
</dbReference>
<dbReference type="Pfam" id="PF23217">
    <property type="entry name" value="DUF7066"/>
    <property type="match status" value="1"/>
</dbReference>
<keyword evidence="2" id="KW-0479">Metal-binding</keyword>
<evidence type="ECO:0008006" key="14">
    <source>
        <dbReference type="Google" id="ProtNLM"/>
    </source>
</evidence>
<dbReference type="InterPro" id="IPR055494">
    <property type="entry name" value="DUF7066"/>
</dbReference>
<gene>
    <name evidence="12" type="ORF">DL546_003984</name>
</gene>
<dbReference type="InterPro" id="IPR035979">
    <property type="entry name" value="RBD_domain_sf"/>
</dbReference>
<keyword evidence="3" id="KW-0677">Repeat</keyword>
<name>A0A420Y5T3_9PEZI</name>
<dbReference type="GO" id="GO:0005634">
    <property type="term" value="C:nucleus"/>
    <property type="evidence" value="ECO:0007669"/>
    <property type="project" value="UniProtKB-SubCell"/>
</dbReference>
<feature type="compositionally biased region" description="Basic and acidic residues" evidence="9">
    <location>
        <begin position="22"/>
        <end position="38"/>
    </location>
</feature>
<dbReference type="InterPro" id="IPR036443">
    <property type="entry name" value="Znf_RanBP2_sf"/>
</dbReference>
<feature type="compositionally biased region" description="Polar residues" evidence="9">
    <location>
        <begin position="375"/>
        <end position="388"/>
    </location>
</feature>
<proteinExistence type="predicted"/>
<dbReference type="AlphaFoldDB" id="A0A420Y5T3"/>
<feature type="compositionally biased region" description="Basic and acidic residues" evidence="9">
    <location>
        <begin position="149"/>
        <end position="158"/>
    </location>
</feature>
<reference evidence="12 13" key="1">
    <citation type="submission" date="2018-08" db="EMBL/GenBank/DDBJ databases">
        <title>Draft genome of the lignicolous fungus Coniochaeta pulveracea.</title>
        <authorList>
            <person name="Borstlap C.J."/>
            <person name="De Witt R.N."/>
            <person name="Botha A."/>
            <person name="Volschenk H."/>
        </authorList>
    </citation>
    <scope>NUCLEOTIDE SEQUENCE [LARGE SCALE GENOMIC DNA]</scope>
    <source>
        <strain evidence="12 13">CAB683</strain>
    </source>
</reference>
<dbReference type="SUPFAM" id="SSF54928">
    <property type="entry name" value="RNA-binding domain, RBD"/>
    <property type="match status" value="1"/>
</dbReference>
<evidence type="ECO:0000256" key="1">
    <source>
        <dbReference type="ARBA" id="ARBA00004123"/>
    </source>
</evidence>
<feature type="domain" description="G-patch" evidence="10">
    <location>
        <begin position="793"/>
        <end position="839"/>
    </location>
</feature>
<dbReference type="GO" id="GO:0003723">
    <property type="term" value="F:RNA binding"/>
    <property type="evidence" value="ECO:0007669"/>
    <property type="project" value="UniProtKB-KW"/>
</dbReference>
<keyword evidence="13" id="KW-1185">Reference proteome</keyword>
<feature type="compositionally biased region" description="Basic residues" evidence="9">
    <location>
        <begin position="159"/>
        <end position="168"/>
    </location>
</feature>
<evidence type="ECO:0000256" key="8">
    <source>
        <dbReference type="PROSITE-ProRule" id="PRU00322"/>
    </source>
</evidence>
<dbReference type="Pfam" id="PF01585">
    <property type="entry name" value="G-patch"/>
    <property type="match status" value="1"/>
</dbReference>
<evidence type="ECO:0000256" key="3">
    <source>
        <dbReference type="ARBA" id="ARBA00022737"/>
    </source>
</evidence>
<feature type="region of interest" description="Disordered" evidence="9">
    <location>
        <begin position="847"/>
        <end position="875"/>
    </location>
</feature>
<dbReference type="OrthoDB" id="29221at2759"/>
<organism evidence="12 13">
    <name type="scientific">Coniochaeta pulveracea</name>
    <dbReference type="NCBI Taxonomy" id="177199"/>
    <lineage>
        <taxon>Eukaryota</taxon>
        <taxon>Fungi</taxon>
        <taxon>Dikarya</taxon>
        <taxon>Ascomycota</taxon>
        <taxon>Pezizomycotina</taxon>
        <taxon>Sordariomycetes</taxon>
        <taxon>Sordariomycetidae</taxon>
        <taxon>Coniochaetales</taxon>
        <taxon>Coniochaetaceae</taxon>
        <taxon>Coniochaeta</taxon>
    </lineage>
</organism>
<sequence length="875" mass="97471">MYGDRHLPEERPGDGAGSYRADSGRRSPARPRDEDWARNQHYYRSRKESHSPRRRYRDHDRPDGYSYDSRQPPDPHGDHEGRRSGFDDFVPSYYDDSGPAEHHSPPQRGDAADPRGPLRDGGHERPRGRLLHERGRTSRSPGPSEPWPEEPHPDDDGSRHHRGARHRGGGGSQSQYPGQHRASPCLILGGLPDCVVEQDVLLGLDYATGDPRFAAEKVQSVRIRNNKRGSRIAFVEFHELSDAERFYDDFPAVTFPLQQSRGIDSEPVTATVDYSRKPREESDGWICVACGINNYPQREVCFKCKTERPDNMPRFSGYGHGPILTGETDEDPQNTPSQFVVLRDLEPSVTEEVLAKGVMKLFREDAPAPAKDTTKNGNKLKSTAPTAGNLTLGATPGSLRRVFLIRDRRTNDSWRYGFAEFATIEDAKGAVAKYNALPKFTISSKLVSVAFIHTGVFVPMLEATTEETEKFSFAPVYNPSVRVKYWDDRAYPNVLDIYIPEPLQLADTDDKSQPAEKPGAAGQDVSAKKSLKDREALAKKIASKLSGVAMAPQMQMWAKKSAEIHGEAKAKPGEVADGGATGTHVEESTDPVAPSWRDQYVSYADWDAIECLLCGKFTKEEWLIYHETHVHDHYKDEEIKNRAASLLSARGKEPRPVTRRVPRRKCDTPQAYTSYADQDKLICYLCMRKLPNVKTLRRHEQESELHKKNLANPARLEDATVKLAEANWKPTKMVPLGYDGPLRLADKIRGYRDRAKERRQVYGHSSKPKAPASDAPSNKRKPITEEEAEPPAKKSKGAGLLAKMGWSAGKGLGAAGEGRTEAVEAKVYVPGVGLGAEGGELGDAAEEAARKTRGDQGGFVEKTREKARERFERLG</sequence>
<evidence type="ECO:0000256" key="6">
    <source>
        <dbReference type="ARBA" id="ARBA00022884"/>
    </source>
</evidence>
<evidence type="ECO:0000256" key="2">
    <source>
        <dbReference type="ARBA" id="ARBA00022723"/>
    </source>
</evidence>